<name>A0YA44_9GAMM</name>
<evidence type="ECO:0000313" key="3">
    <source>
        <dbReference type="Proteomes" id="UP000004931"/>
    </source>
</evidence>
<dbReference type="PROSITE" id="PS00409">
    <property type="entry name" value="PROKAR_NTER_METHYL"/>
    <property type="match status" value="1"/>
</dbReference>
<dbReference type="EMBL" id="AAVT01000001">
    <property type="protein sequence ID" value="EAW32998.1"/>
    <property type="molecule type" value="Genomic_DNA"/>
</dbReference>
<organism evidence="2 3">
    <name type="scientific">marine gamma proteobacterium HTCC2143</name>
    <dbReference type="NCBI Taxonomy" id="247633"/>
    <lineage>
        <taxon>Bacteria</taxon>
        <taxon>Pseudomonadati</taxon>
        <taxon>Pseudomonadota</taxon>
        <taxon>Gammaproteobacteria</taxon>
        <taxon>Cellvibrionales</taxon>
        <taxon>Spongiibacteraceae</taxon>
        <taxon>BD1-7 clade</taxon>
    </lineage>
</organism>
<keyword evidence="1" id="KW-0472">Membrane</keyword>
<dbReference type="OrthoDB" id="9788802at2"/>
<sequence length="155" mass="16464">MVLVASKQRGFTLVELVTVIVLLGIVALASTQFIGQGMNIFVDTSRRDSLQQEGRFVVERITREVRNALPGSVRTSGDCLEFIPVVAGSGHIDTISGGSIASFRAANFSFPNCASGSNCDFSGQGYRVAVYTVDSASVYPLAPPQIADLDSIARC</sequence>
<comment type="caution">
    <text evidence="2">The sequence shown here is derived from an EMBL/GenBank/DDBJ whole genome shotgun (WGS) entry which is preliminary data.</text>
</comment>
<dbReference type="NCBIfam" id="TIGR02532">
    <property type="entry name" value="IV_pilin_GFxxxE"/>
    <property type="match status" value="1"/>
</dbReference>
<proteinExistence type="predicted"/>
<dbReference type="InterPro" id="IPR012902">
    <property type="entry name" value="N_methyl_site"/>
</dbReference>
<evidence type="ECO:0000313" key="2">
    <source>
        <dbReference type="EMBL" id="EAW32998.1"/>
    </source>
</evidence>
<evidence type="ECO:0000256" key="1">
    <source>
        <dbReference type="SAM" id="Phobius"/>
    </source>
</evidence>
<dbReference type="STRING" id="247633.GP2143_17121"/>
<feature type="transmembrane region" description="Helical" evidence="1">
    <location>
        <begin position="12"/>
        <end position="35"/>
    </location>
</feature>
<dbReference type="AlphaFoldDB" id="A0YA44"/>
<protein>
    <submittedName>
        <fullName evidence="2">Uncharacterized protein</fullName>
    </submittedName>
</protein>
<dbReference type="Pfam" id="PF07963">
    <property type="entry name" value="N_methyl"/>
    <property type="match status" value="1"/>
</dbReference>
<keyword evidence="1" id="KW-0812">Transmembrane</keyword>
<dbReference type="eggNOG" id="COG2165">
    <property type="taxonomic scope" value="Bacteria"/>
</dbReference>
<keyword evidence="1" id="KW-1133">Transmembrane helix</keyword>
<dbReference type="Proteomes" id="UP000004931">
    <property type="component" value="Unassembled WGS sequence"/>
</dbReference>
<reference evidence="2 3" key="1">
    <citation type="journal article" date="2010" name="J. Bacteriol.">
        <title>Genome sequence of the oligotrophic marine Gammaproteobacterium HTCC2143, isolated from the Oregon Coast.</title>
        <authorList>
            <person name="Oh H.M."/>
            <person name="Kang I."/>
            <person name="Ferriera S."/>
            <person name="Giovannoni S.J."/>
            <person name="Cho J.C."/>
        </authorList>
    </citation>
    <scope>NUCLEOTIDE SEQUENCE [LARGE SCALE GENOMIC DNA]</scope>
    <source>
        <strain evidence="2 3">HTCC2143</strain>
    </source>
</reference>
<accession>A0YA44</accession>
<keyword evidence="3" id="KW-1185">Reference proteome</keyword>
<gene>
    <name evidence="2" type="ORF">GP2143_17121</name>
</gene>